<reference evidence="2" key="2">
    <citation type="submission" date="2012-08" db="EMBL/GenBank/DDBJ databases">
        <title>Finished genome of Desulfosporosinus meridiei DSM 13257.</title>
        <authorList>
            <person name="Huntemann M."/>
            <person name="Wei C.-L."/>
            <person name="Han J."/>
            <person name="Detter J.C."/>
            <person name="Han C."/>
            <person name="Davenport K."/>
            <person name="Daligault H."/>
            <person name="Erkkila T."/>
            <person name="Gu W."/>
            <person name="Munk A.C.C."/>
            <person name="Teshima H."/>
            <person name="Xu Y."/>
            <person name="Chain P."/>
            <person name="Tapia R."/>
            <person name="Chen A."/>
            <person name="Krypides N."/>
            <person name="Mavromatis K."/>
            <person name="Markowitz V."/>
            <person name="Szeto E."/>
            <person name="Ivanova N."/>
            <person name="Mikhailova N."/>
            <person name="Ovchinnikova G."/>
            <person name="Pagani I."/>
            <person name="Pati A."/>
            <person name="Goodwin L."/>
            <person name="Peters L."/>
            <person name="Pitluck S."/>
            <person name="Woyke T."/>
            <person name="Pester M."/>
            <person name="Spring S."/>
            <person name="Ollivier B."/>
            <person name="Rattei T."/>
            <person name="Klenk H.-P."/>
            <person name="Wagner M."/>
            <person name="Loy A."/>
        </authorList>
    </citation>
    <scope>NUCLEOTIDE SEQUENCE [LARGE SCALE GENOMIC DNA]</scope>
    <source>
        <strain evidence="2">ATCC BAA-275 / DSM 13257 / NCIMB 13706 / S10</strain>
    </source>
</reference>
<dbReference type="KEGG" id="dmi:Desmer_0600"/>
<dbReference type="Proteomes" id="UP000005262">
    <property type="component" value="Chromosome"/>
</dbReference>
<evidence type="ECO:0000313" key="1">
    <source>
        <dbReference type="EMBL" id="AFQ42634.1"/>
    </source>
</evidence>
<keyword evidence="2" id="KW-1185">Reference proteome</keyword>
<proteinExistence type="predicted"/>
<dbReference type="OrthoDB" id="1799307at2"/>
<reference evidence="1 2" key="1">
    <citation type="journal article" date="2012" name="J. Bacteriol.">
        <title>Complete genome sequences of Desulfosporosinus orientis DSM765T, Desulfosporosinus youngiae DSM17734T, Desulfosporosinus meridiei DSM13257T, and Desulfosporosinus acidiphilus DSM22704T.</title>
        <authorList>
            <person name="Pester M."/>
            <person name="Brambilla E."/>
            <person name="Alazard D."/>
            <person name="Rattei T."/>
            <person name="Weinmaier T."/>
            <person name="Han J."/>
            <person name="Lucas S."/>
            <person name="Lapidus A."/>
            <person name="Cheng J.F."/>
            <person name="Goodwin L."/>
            <person name="Pitluck S."/>
            <person name="Peters L."/>
            <person name="Ovchinnikova G."/>
            <person name="Teshima H."/>
            <person name="Detter J.C."/>
            <person name="Han C.S."/>
            <person name="Tapia R."/>
            <person name="Land M.L."/>
            <person name="Hauser L."/>
            <person name="Kyrpides N.C."/>
            <person name="Ivanova N.N."/>
            <person name="Pagani I."/>
            <person name="Huntmann M."/>
            <person name="Wei C.L."/>
            <person name="Davenport K.W."/>
            <person name="Daligault H."/>
            <person name="Chain P.S."/>
            <person name="Chen A."/>
            <person name="Mavromatis K."/>
            <person name="Markowitz V."/>
            <person name="Szeto E."/>
            <person name="Mikhailova N."/>
            <person name="Pati A."/>
            <person name="Wagner M."/>
            <person name="Woyke T."/>
            <person name="Ollivier B."/>
            <person name="Klenk H.P."/>
            <person name="Spring S."/>
            <person name="Loy A."/>
        </authorList>
    </citation>
    <scope>NUCLEOTIDE SEQUENCE [LARGE SCALE GENOMIC DNA]</scope>
    <source>
        <strain evidence="2">ATCC BAA-275 / DSM 13257 / NCIMB 13706 / S10</strain>
    </source>
</reference>
<dbReference type="AlphaFoldDB" id="J7IR23"/>
<dbReference type="RefSeq" id="WP_014901556.1">
    <property type="nucleotide sequence ID" value="NC_018515.1"/>
</dbReference>
<protein>
    <submittedName>
        <fullName evidence="1">Uncharacterized protein</fullName>
    </submittedName>
</protein>
<gene>
    <name evidence="1" type="ordered locus">Desmer_0600</name>
</gene>
<sequence length="60" mass="7186">MSHLDKLLEIEKRRKVLQNAREEILGKLISEREQRSQWLIKLIDIDDELEELSRQSKALT</sequence>
<evidence type="ECO:0000313" key="2">
    <source>
        <dbReference type="Proteomes" id="UP000005262"/>
    </source>
</evidence>
<dbReference type="EMBL" id="CP003629">
    <property type="protein sequence ID" value="AFQ42634.1"/>
    <property type="molecule type" value="Genomic_DNA"/>
</dbReference>
<name>J7IR23_DESMD</name>
<dbReference type="STRING" id="768704.Desmer_0600"/>
<organism evidence="1 2">
    <name type="scientific">Desulfosporosinus meridiei (strain ATCC BAA-275 / DSM 13257 / KCTC 12902 / NCIMB 13706 / S10)</name>
    <dbReference type="NCBI Taxonomy" id="768704"/>
    <lineage>
        <taxon>Bacteria</taxon>
        <taxon>Bacillati</taxon>
        <taxon>Bacillota</taxon>
        <taxon>Clostridia</taxon>
        <taxon>Eubacteriales</taxon>
        <taxon>Desulfitobacteriaceae</taxon>
        <taxon>Desulfosporosinus</taxon>
    </lineage>
</organism>
<dbReference type="HOGENOM" id="CLU_209636_0_0_9"/>
<accession>J7IR23</accession>